<organism evidence="5 6">
    <name type="scientific">Candidatus Caccousia avicola</name>
    <dbReference type="NCBI Taxonomy" id="2840721"/>
    <lineage>
        <taxon>Bacteria</taxon>
        <taxon>Bacillati</taxon>
        <taxon>Bacillota</taxon>
        <taxon>Clostridia</taxon>
        <taxon>Eubacteriales</taxon>
        <taxon>Oscillospiraceae</taxon>
        <taxon>Oscillospiraceae incertae sedis</taxon>
        <taxon>Candidatus Caccousia</taxon>
    </lineage>
</organism>
<evidence type="ECO:0000259" key="4">
    <source>
        <dbReference type="PROSITE" id="PS01124"/>
    </source>
</evidence>
<reference evidence="5" key="2">
    <citation type="journal article" date="2021" name="PeerJ">
        <title>Extensive microbial diversity within the chicken gut microbiome revealed by metagenomics and culture.</title>
        <authorList>
            <person name="Gilroy R."/>
            <person name="Ravi A."/>
            <person name="Getino M."/>
            <person name="Pursley I."/>
            <person name="Horton D.L."/>
            <person name="Alikhan N.F."/>
            <person name="Baker D."/>
            <person name="Gharbi K."/>
            <person name="Hall N."/>
            <person name="Watson M."/>
            <person name="Adriaenssens E.M."/>
            <person name="Foster-Nyarko E."/>
            <person name="Jarju S."/>
            <person name="Secka A."/>
            <person name="Antonio M."/>
            <person name="Oren A."/>
            <person name="Chaudhuri R.R."/>
            <person name="La Ragione R."/>
            <person name="Hildebrand F."/>
            <person name="Pallen M.J."/>
        </authorList>
    </citation>
    <scope>NUCLEOTIDE SEQUENCE</scope>
    <source>
        <strain evidence="5">ChiSxjej1B13-7958</strain>
    </source>
</reference>
<dbReference type="PROSITE" id="PS01124">
    <property type="entry name" value="HTH_ARAC_FAMILY_2"/>
    <property type="match status" value="1"/>
</dbReference>
<evidence type="ECO:0000256" key="1">
    <source>
        <dbReference type="ARBA" id="ARBA00023015"/>
    </source>
</evidence>
<gene>
    <name evidence="5" type="ORF">IAB89_08030</name>
</gene>
<keyword evidence="2" id="KW-0238">DNA-binding</keyword>
<feature type="domain" description="HTH araC/xylS-type" evidence="4">
    <location>
        <begin position="166"/>
        <end position="264"/>
    </location>
</feature>
<dbReference type="InterPro" id="IPR037923">
    <property type="entry name" value="HTH-like"/>
</dbReference>
<keyword evidence="1" id="KW-0805">Transcription regulation</keyword>
<dbReference type="Gene3D" id="1.10.10.60">
    <property type="entry name" value="Homeodomain-like"/>
    <property type="match status" value="1"/>
</dbReference>
<proteinExistence type="predicted"/>
<dbReference type="InterPro" id="IPR020449">
    <property type="entry name" value="Tscrpt_reg_AraC-type_HTH"/>
</dbReference>
<evidence type="ECO:0000313" key="5">
    <source>
        <dbReference type="EMBL" id="HIR47589.1"/>
    </source>
</evidence>
<dbReference type="AlphaFoldDB" id="A0A9D1ANE6"/>
<reference evidence="5" key="1">
    <citation type="submission" date="2020-10" db="EMBL/GenBank/DDBJ databases">
        <authorList>
            <person name="Gilroy R."/>
        </authorList>
    </citation>
    <scope>NUCLEOTIDE SEQUENCE</scope>
    <source>
        <strain evidence="5">ChiSxjej1B13-7958</strain>
    </source>
</reference>
<protein>
    <submittedName>
        <fullName evidence="5">Helix-turn-helix transcriptional regulator</fullName>
    </submittedName>
</protein>
<evidence type="ECO:0000313" key="6">
    <source>
        <dbReference type="Proteomes" id="UP000824242"/>
    </source>
</evidence>
<dbReference type="InterPro" id="IPR018060">
    <property type="entry name" value="HTH_AraC"/>
</dbReference>
<dbReference type="Proteomes" id="UP000824242">
    <property type="component" value="Unassembled WGS sequence"/>
</dbReference>
<evidence type="ECO:0000256" key="2">
    <source>
        <dbReference type="ARBA" id="ARBA00023125"/>
    </source>
</evidence>
<dbReference type="InterPro" id="IPR009057">
    <property type="entry name" value="Homeodomain-like_sf"/>
</dbReference>
<dbReference type="PRINTS" id="PR00032">
    <property type="entry name" value="HTHARAC"/>
</dbReference>
<dbReference type="SUPFAM" id="SSF46689">
    <property type="entry name" value="Homeodomain-like"/>
    <property type="match status" value="2"/>
</dbReference>
<dbReference type="EMBL" id="DVGZ01000085">
    <property type="protein sequence ID" value="HIR47589.1"/>
    <property type="molecule type" value="Genomic_DNA"/>
</dbReference>
<name>A0A9D1ANE6_9FIRM</name>
<comment type="caution">
    <text evidence="5">The sequence shown here is derived from an EMBL/GenBank/DDBJ whole genome shotgun (WGS) entry which is preliminary data.</text>
</comment>
<accession>A0A9D1ANE6</accession>
<evidence type="ECO:0000256" key="3">
    <source>
        <dbReference type="ARBA" id="ARBA00023163"/>
    </source>
</evidence>
<dbReference type="GO" id="GO:0043565">
    <property type="term" value="F:sequence-specific DNA binding"/>
    <property type="evidence" value="ECO:0007669"/>
    <property type="project" value="InterPro"/>
</dbReference>
<dbReference type="SUPFAM" id="SSF51215">
    <property type="entry name" value="Regulatory protein AraC"/>
    <property type="match status" value="1"/>
</dbReference>
<sequence>MIVYPCQSLCGLNGLHLRILDCGHASSAREWVGNVVSPSYSRLYYICGGDPYFTTAEGRTVEMKAGCCYFLPAGFSFDHACRTQMEQLYFHIQLIDDTGLDLFRGCSEMMVDTPGEERIRRMIELAASKQPDDALRLRQELYATILTMLERSGVHLSRTDYARCILDAVAYIRKNLSVQLTVKQLADHAHVSESTLEKAFRAELGMTVGRYVDEEIFLAAERQLKQTKLSIAQISERFGFCDQFYFSRRFRARYGLSPQQYRKRYPF</sequence>
<dbReference type="PANTHER" id="PTHR43280:SF28">
    <property type="entry name" value="HTH-TYPE TRANSCRIPTIONAL ACTIVATOR RHAS"/>
    <property type="match status" value="1"/>
</dbReference>
<dbReference type="PANTHER" id="PTHR43280">
    <property type="entry name" value="ARAC-FAMILY TRANSCRIPTIONAL REGULATOR"/>
    <property type="match status" value="1"/>
</dbReference>
<dbReference type="Pfam" id="PF12833">
    <property type="entry name" value="HTH_18"/>
    <property type="match status" value="1"/>
</dbReference>
<dbReference type="GO" id="GO:0003700">
    <property type="term" value="F:DNA-binding transcription factor activity"/>
    <property type="evidence" value="ECO:0007669"/>
    <property type="project" value="InterPro"/>
</dbReference>
<keyword evidence="3" id="KW-0804">Transcription</keyword>
<dbReference type="SMART" id="SM00342">
    <property type="entry name" value="HTH_ARAC"/>
    <property type="match status" value="1"/>
</dbReference>